<keyword evidence="1" id="KW-0175">Coiled coil</keyword>
<accession>A0A6J5RUG1</accession>
<keyword evidence="3" id="KW-0812">Transmembrane</keyword>
<feature type="transmembrane region" description="Helical" evidence="3">
    <location>
        <begin position="6"/>
        <end position="24"/>
    </location>
</feature>
<evidence type="ECO:0000256" key="1">
    <source>
        <dbReference type="SAM" id="Coils"/>
    </source>
</evidence>
<protein>
    <recommendedName>
        <fullName evidence="5">Spanin, inner membrane subunit</fullName>
    </recommendedName>
</protein>
<feature type="coiled-coil region" evidence="1">
    <location>
        <begin position="33"/>
        <end position="85"/>
    </location>
</feature>
<keyword evidence="3" id="KW-1133">Transmembrane helix</keyword>
<sequence length="156" mass="16993">MFGIPIPYLAIGAFVLVIGTYFTGHHKGWEERDQEMQLEIARKNEQARKTEQNLNEQIDDVSNTLTKANNALEKESSALDRAIRAGRVRLPAPSCVQASSSPAPAAGNRNETASESDQETLLLIAAIAADGDKAINQLNACITAYEAVREQINGQR</sequence>
<keyword evidence="3" id="KW-0472">Membrane</keyword>
<reference evidence="4" key="1">
    <citation type="submission" date="2020-05" db="EMBL/GenBank/DDBJ databases">
        <authorList>
            <person name="Chiriac C."/>
            <person name="Salcher M."/>
            <person name="Ghai R."/>
            <person name="Kavagutti S V."/>
        </authorList>
    </citation>
    <scope>NUCLEOTIDE SEQUENCE</scope>
</reference>
<dbReference type="EMBL" id="LR797250">
    <property type="protein sequence ID" value="CAB4195945.1"/>
    <property type="molecule type" value="Genomic_DNA"/>
</dbReference>
<evidence type="ECO:0000313" key="4">
    <source>
        <dbReference type="EMBL" id="CAB4195945.1"/>
    </source>
</evidence>
<feature type="region of interest" description="Disordered" evidence="2">
    <location>
        <begin position="93"/>
        <end position="116"/>
    </location>
</feature>
<proteinExistence type="predicted"/>
<gene>
    <name evidence="4" type="ORF">UFOVP1298_52</name>
</gene>
<evidence type="ECO:0000256" key="2">
    <source>
        <dbReference type="SAM" id="MobiDB-lite"/>
    </source>
</evidence>
<evidence type="ECO:0008006" key="5">
    <source>
        <dbReference type="Google" id="ProtNLM"/>
    </source>
</evidence>
<evidence type="ECO:0000256" key="3">
    <source>
        <dbReference type="SAM" id="Phobius"/>
    </source>
</evidence>
<organism evidence="4">
    <name type="scientific">uncultured Caudovirales phage</name>
    <dbReference type="NCBI Taxonomy" id="2100421"/>
    <lineage>
        <taxon>Viruses</taxon>
        <taxon>Duplodnaviria</taxon>
        <taxon>Heunggongvirae</taxon>
        <taxon>Uroviricota</taxon>
        <taxon>Caudoviricetes</taxon>
        <taxon>Peduoviridae</taxon>
        <taxon>Maltschvirus</taxon>
        <taxon>Maltschvirus maltsch</taxon>
    </lineage>
</organism>
<name>A0A6J5RUG1_9CAUD</name>